<reference evidence="1" key="1">
    <citation type="submission" date="2017-07" db="EMBL/GenBank/DDBJ databases">
        <title>Taro Niue Genome Assembly and Annotation.</title>
        <authorList>
            <person name="Atibalentja N."/>
            <person name="Keating K."/>
            <person name="Fields C.J."/>
        </authorList>
    </citation>
    <scope>NUCLEOTIDE SEQUENCE</scope>
    <source>
        <strain evidence="1">Niue_2</strain>
        <tissue evidence="1">Leaf</tissue>
    </source>
</reference>
<name>A0A843T851_COLES</name>
<accession>A0A843T851</accession>
<protein>
    <submittedName>
        <fullName evidence="1">Uncharacterized protein</fullName>
    </submittedName>
</protein>
<evidence type="ECO:0000313" key="2">
    <source>
        <dbReference type="Proteomes" id="UP000652761"/>
    </source>
</evidence>
<gene>
    <name evidence="1" type="ORF">Taro_000791</name>
</gene>
<organism evidence="1 2">
    <name type="scientific">Colocasia esculenta</name>
    <name type="common">Wild taro</name>
    <name type="synonym">Arum esculentum</name>
    <dbReference type="NCBI Taxonomy" id="4460"/>
    <lineage>
        <taxon>Eukaryota</taxon>
        <taxon>Viridiplantae</taxon>
        <taxon>Streptophyta</taxon>
        <taxon>Embryophyta</taxon>
        <taxon>Tracheophyta</taxon>
        <taxon>Spermatophyta</taxon>
        <taxon>Magnoliopsida</taxon>
        <taxon>Liliopsida</taxon>
        <taxon>Araceae</taxon>
        <taxon>Aroideae</taxon>
        <taxon>Colocasieae</taxon>
        <taxon>Colocasia</taxon>
    </lineage>
</organism>
<dbReference type="EMBL" id="NMUH01000015">
    <property type="protein sequence ID" value="MQL68492.1"/>
    <property type="molecule type" value="Genomic_DNA"/>
</dbReference>
<evidence type="ECO:0000313" key="1">
    <source>
        <dbReference type="EMBL" id="MQL68492.1"/>
    </source>
</evidence>
<dbReference type="AlphaFoldDB" id="A0A843T851"/>
<proteinExistence type="predicted"/>
<comment type="caution">
    <text evidence="1">The sequence shown here is derived from an EMBL/GenBank/DDBJ whole genome shotgun (WGS) entry which is preliminary data.</text>
</comment>
<keyword evidence="2" id="KW-1185">Reference proteome</keyword>
<sequence length="102" mass="11436">MVIPRRSGRKVEAEQQFGAFPLDPLEALGWEAALCEFGSKRMLIYLHLSTDALRNRKPELCPGLTVCICRQVTRLEGWNSQSKQTSIGFIKNATNTNVTILT</sequence>
<dbReference type="Proteomes" id="UP000652761">
    <property type="component" value="Unassembled WGS sequence"/>
</dbReference>